<dbReference type="PANTHER" id="PTHR33116:SF79">
    <property type="entry name" value="REVERSE TRANSCRIPTASE DOMAIN, ZINC FINGER, CCHC-TYPE-RELATED"/>
    <property type="match status" value="1"/>
</dbReference>
<proteinExistence type="predicted"/>
<dbReference type="Proteomes" id="UP000235145">
    <property type="component" value="Unassembled WGS sequence"/>
</dbReference>
<accession>A0A9R1X9S2</accession>
<dbReference type="AlphaFoldDB" id="A0A9R1X9S2"/>
<dbReference type="InterPro" id="IPR036691">
    <property type="entry name" value="Endo/exonu/phosph_ase_sf"/>
</dbReference>
<dbReference type="Gene3D" id="3.60.10.10">
    <property type="entry name" value="Endonuclease/exonuclease/phosphatase"/>
    <property type="match status" value="1"/>
</dbReference>
<feature type="domain" description="Reverse transcriptase zinc-binding" evidence="2">
    <location>
        <begin position="678"/>
        <end position="731"/>
    </location>
</feature>
<comment type="caution">
    <text evidence="3">The sequence shown here is derived from an EMBL/GenBank/DDBJ whole genome shotgun (WGS) entry which is preliminary data.</text>
</comment>
<protein>
    <recommendedName>
        <fullName evidence="2">Reverse transcriptase zinc-binding domain-containing protein</fullName>
    </recommendedName>
</protein>
<name>A0A9R1X9S2_LACSA</name>
<keyword evidence="1" id="KW-0175">Coiled coil</keyword>
<evidence type="ECO:0000313" key="3">
    <source>
        <dbReference type="EMBL" id="KAJ0202669.1"/>
    </source>
</evidence>
<sequence>MGGRRFTYMNAAGDKHSKLDRFLVSLNAFESWPNLNVTTLPRVHSDHCAILLSASHFDFGPSPFKFYNYWLKDLRFEDILRRGWSISNNPRHRFLLSPLSLVTGKLKNLKEHIKAWRKETIKKARKEIDELTKKLNDIDLLAERGQANEEQMKSRQNTYKKIMELESRRIEDLKQKSRAKWALDGDENNVFFHGLINKHRRTQRINGIKENGFWINDPVEIKEMFTKHFAGRFAEPIKSRPKFLNPKFNKLPPYAIMYLEEPFSFEEIKSAIWARGSDRAPGPDGFSFAFLKQHWDVIGGDFYLAVKHFEATGHIDKGCNSSFITLIPKVQDPITITDFRPISLLGCFYKSISKVLAERLKKISVIINGSATTEFGMERGVRQGDPLSPFLFIIAAEGLNIAMETTKEKGLFEGLKINMSKCKLYWVGTQDCELDLVARSFNCSMGSFPFTYLGLPVGASMARTTHWKPIIERFQAKLSRWKASTLSYGGRLTLCKAVLISLGSFYFSLYRAPVKVIKSIERIRMSFFWGGCSESRKIAWITWEKILAAKERGGLGIGSLKAQNYALLGKWWWRFMRNPNSIWAMVIKSIHGPDGGFSRPLTTKRRSGCWGSTVCLPIWLEKDQVSFVNHFNQEANVDGSLKWTWSLESSGVYIVSSLRVHIDNLVLPHSDDAWVWNQLNILAWRVALGKLPCMENLSRIGVSSSNLCRMCNESPEWEDHIFVGCMVSREV</sequence>
<keyword evidence="4" id="KW-1185">Reference proteome</keyword>
<reference evidence="3 4" key="1">
    <citation type="journal article" date="2017" name="Nat. Commun.">
        <title>Genome assembly with in vitro proximity ligation data and whole-genome triplication in lettuce.</title>
        <authorList>
            <person name="Reyes-Chin-Wo S."/>
            <person name="Wang Z."/>
            <person name="Yang X."/>
            <person name="Kozik A."/>
            <person name="Arikit S."/>
            <person name="Song C."/>
            <person name="Xia L."/>
            <person name="Froenicke L."/>
            <person name="Lavelle D.O."/>
            <person name="Truco M.J."/>
            <person name="Xia R."/>
            <person name="Zhu S."/>
            <person name="Xu C."/>
            <person name="Xu H."/>
            <person name="Xu X."/>
            <person name="Cox K."/>
            <person name="Korf I."/>
            <person name="Meyers B.C."/>
            <person name="Michelmore R.W."/>
        </authorList>
    </citation>
    <scope>NUCLEOTIDE SEQUENCE [LARGE SCALE GENOMIC DNA]</scope>
    <source>
        <strain evidence="4">cv. Salinas</strain>
        <tissue evidence="3">Seedlings</tissue>
    </source>
</reference>
<evidence type="ECO:0000256" key="1">
    <source>
        <dbReference type="SAM" id="Coils"/>
    </source>
</evidence>
<evidence type="ECO:0000313" key="4">
    <source>
        <dbReference type="Proteomes" id="UP000235145"/>
    </source>
</evidence>
<dbReference type="InterPro" id="IPR026960">
    <property type="entry name" value="RVT-Znf"/>
</dbReference>
<dbReference type="PANTHER" id="PTHR33116">
    <property type="entry name" value="REVERSE TRANSCRIPTASE ZINC-BINDING DOMAIN-CONTAINING PROTEIN-RELATED-RELATED"/>
    <property type="match status" value="1"/>
</dbReference>
<dbReference type="Pfam" id="PF13966">
    <property type="entry name" value="zf-RVT"/>
    <property type="match status" value="1"/>
</dbReference>
<organism evidence="3 4">
    <name type="scientific">Lactuca sativa</name>
    <name type="common">Garden lettuce</name>
    <dbReference type="NCBI Taxonomy" id="4236"/>
    <lineage>
        <taxon>Eukaryota</taxon>
        <taxon>Viridiplantae</taxon>
        <taxon>Streptophyta</taxon>
        <taxon>Embryophyta</taxon>
        <taxon>Tracheophyta</taxon>
        <taxon>Spermatophyta</taxon>
        <taxon>Magnoliopsida</taxon>
        <taxon>eudicotyledons</taxon>
        <taxon>Gunneridae</taxon>
        <taxon>Pentapetalae</taxon>
        <taxon>asterids</taxon>
        <taxon>campanulids</taxon>
        <taxon>Asterales</taxon>
        <taxon>Asteraceae</taxon>
        <taxon>Cichorioideae</taxon>
        <taxon>Cichorieae</taxon>
        <taxon>Lactucinae</taxon>
        <taxon>Lactuca</taxon>
    </lineage>
</organism>
<dbReference type="EMBL" id="NBSK02000005">
    <property type="protein sequence ID" value="KAJ0202669.1"/>
    <property type="molecule type" value="Genomic_DNA"/>
</dbReference>
<feature type="coiled-coil region" evidence="1">
    <location>
        <begin position="99"/>
        <end position="141"/>
    </location>
</feature>
<gene>
    <name evidence="3" type="ORF">LSAT_V11C500242840</name>
</gene>
<evidence type="ECO:0000259" key="2">
    <source>
        <dbReference type="Pfam" id="PF13966"/>
    </source>
</evidence>